<dbReference type="CDD" id="cd09126">
    <property type="entry name" value="PLDc_C_DEXD_like"/>
    <property type="match status" value="1"/>
</dbReference>
<reference evidence="1" key="2">
    <citation type="submission" date="2021-04" db="EMBL/GenBank/DDBJ databases">
        <authorList>
            <person name="Gilroy R."/>
        </authorList>
    </citation>
    <scope>NUCLEOTIDE SEQUENCE</scope>
    <source>
        <strain evidence="1">1068</strain>
    </source>
</reference>
<proteinExistence type="predicted"/>
<feature type="non-terminal residue" evidence="1">
    <location>
        <position position="1"/>
    </location>
</feature>
<evidence type="ECO:0000313" key="2">
    <source>
        <dbReference type="Proteomes" id="UP000824056"/>
    </source>
</evidence>
<gene>
    <name evidence="1" type="ORF">H9809_09480</name>
</gene>
<reference evidence="1" key="1">
    <citation type="journal article" date="2021" name="PeerJ">
        <title>Extensive microbial diversity within the chicken gut microbiome revealed by metagenomics and culture.</title>
        <authorList>
            <person name="Gilroy R."/>
            <person name="Ravi A."/>
            <person name="Getino M."/>
            <person name="Pursley I."/>
            <person name="Horton D.L."/>
            <person name="Alikhan N.F."/>
            <person name="Baker D."/>
            <person name="Gharbi K."/>
            <person name="Hall N."/>
            <person name="Watson M."/>
            <person name="Adriaenssens E.M."/>
            <person name="Foster-Nyarko E."/>
            <person name="Jarju S."/>
            <person name="Secka A."/>
            <person name="Antonio M."/>
            <person name="Oren A."/>
            <person name="Chaudhuri R.R."/>
            <person name="La Ragione R."/>
            <person name="Hildebrand F."/>
            <person name="Pallen M.J."/>
        </authorList>
    </citation>
    <scope>NUCLEOTIDE SEQUENCE</scope>
    <source>
        <strain evidence="1">1068</strain>
    </source>
</reference>
<dbReference type="AlphaFoldDB" id="A0A9D2JSM7"/>
<comment type="caution">
    <text evidence="1">The sequence shown here is derived from an EMBL/GenBank/DDBJ whole genome shotgun (WGS) entry which is preliminary data.</text>
</comment>
<sequence>GDSAFWMQLQEEMRQAGFYMKIVEDTCEHFAIIDQELVWYGNMNLLAKVRMEDSMMRVKGKKIAAELMELTFR</sequence>
<organism evidence="1 2">
    <name type="scientific">Candidatus Blautia pullicola</name>
    <dbReference type="NCBI Taxonomy" id="2838498"/>
    <lineage>
        <taxon>Bacteria</taxon>
        <taxon>Bacillati</taxon>
        <taxon>Bacillota</taxon>
        <taxon>Clostridia</taxon>
        <taxon>Lachnospirales</taxon>
        <taxon>Lachnospiraceae</taxon>
        <taxon>Blautia</taxon>
    </lineage>
</organism>
<dbReference type="Proteomes" id="UP000824056">
    <property type="component" value="Unassembled WGS sequence"/>
</dbReference>
<evidence type="ECO:0000313" key="1">
    <source>
        <dbReference type="EMBL" id="HIZ66110.1"/>
    </source>
</evidence>
<protein>
    <submittedName>
        <fullName evidence="1">Uncharacterized protein</fullName>
    </submittedName>
</protein>
<name>A0A9D2JSM7_9FIRM</name>
<accession>A0A9D2JSM7</accession>
<dbReference type="EMBL" id="DXBG01000222">
    <property type="protein sequence ID" value="HIZ66110.1"/>
    <property type="molecule type" value="Genomic_DNA"/>
</dbReference>